<name>A0A6L3VCC7_9ACTN</name>
<accession>A0A6L3VCC7</accession>
<dbReference type="InterPro" id="IPR049552">
    <property type="entry name" value="PKS_DH_N"/>
</dbReference>
<dbReference type="Proteomes" id="UP000483004">
    <property type="component" value="Unassembled WGS sequence"/>
</dbReference>
<dbReference type="InterPro" id="IPR049551">
    <property type="entry name" value="PKS_DH_C"/>
</dbReference>
<feature type="region of interest" description="N-terminal hotdog fold" evidence="2">
    <location>
        <begin position="74"/>
        <end position="190"/>
    </location>
</feature>
<dbReference type="GO" id="GO:0004312">
    <property type="term" value="F:fatty acid synthase activity"/>
    <property type="evidence" value="ECO:0007669"/>
    <property type="project" value="TreeGrafter"/>
</dbReference>
<evidence type="ECO:0000313" key="6">
    <source>
        <dbReference type="Proteomes" id="UP000483004"/>
    </source>
</evidence>
<dbReference type="PANTHER" id="PTHR43775:SF51">
    <property type="entry name" value="INACTIVE PHENOLPHTHIOCEROL SYNTHESIS POLYKETIDE SYNTHASE TYPE I PKS1-RELATED"/>
    <property type="match status" value="1"/>
</dbReference>
<dbReference type="Pfam" id="PF08659">
    <property type="entry name" value="KR"/>
    <property type="match status" value="1"/>
</dbReference>
<dbReference type="SMART" id="SM00826">
    <property type="entry name" value="PKS_DH"/>
    <property type="match status" value="1"/>
</dbReference>
<dbReference type="PANTHER" id="PTHR43775">
    <property type="entry name" value="FATTY ACID SYNTHASE"/>
    <property type="match status" value="1"/>
</dbReference>
<dbReference type="Gene3D" id="3.10.129.110">
    <property type="entry name" value="Polyketide synthase dehydratase"/>
    <property type="match status" value="1"/>
</dbReference>
<feature type="region of interest" description="Disordered" evidence="3">
    <location>
        <begin position="730"/>
        <end position="749"/>
    </location>
</feature>
<evidence type="ECO:0000259" key="4">
    <source>
        <dbReference type="PROSITE" id="PS52019"/>
    </source>
</evidence>
<dbReference type="InterPro" id="IPR042104">
    <property type="entry name" value="PKS_dehydratase_sf"/>
</dbReference>
<dbReference type="SUPFAM" id="SSF51735">
    <property type="entry name" value="NAD(P)-binding Rossmann-fold domains"/>
    <property type="match status" value="2"/>
</dbReference>
<proteinExistence type="predicted"/>
<dbReference type="SMART" id="SM00822">
    <property type="entry name" value="PKS_KR"/>
    <property type="match status" value="1"/>
</dbReference>
<feature type="non-terminal residue" evidence="5">
    <location>
        <position position="749"/>
    </location>
</feature>
<organism evidence="5 6">
    <name type="scientific">Actinomadura montaniterrae</name>
    <dbReference type="NCBI Taxonomy" id="1803903"/>
    <lineage>
        <taxon>Bacteria</taxon>
        <taxon>Bacillati</taxon>
        <taxon>Actinomycetota</taxon>
        <taxon>Actinomycetes</taxon>
        <taxon>Streptosporangiales</taxon>
        <taxon>Thermomonosporaceae</taxon>
        <taxon>Actinomadura</taxon>
    </lineage>
</organism>
<dbReference type="Gene3D" id="3.40.50.720">
    <property type="entry name" value="NAD(P)-binding Rossmann-like Domain"/>
    <property type="match status" value="1"/>
</dbReference>
<dbReference type="InterPro" id="IPR036291">
    <property type="entry name" value="NAD(P)-bd_dom_sf"/>
</dbReference>
<feature type="compositionally biased region" description="Pro residues" evidence="3">
    <location>
        <begin position="738"/>
        <end position="749"/>
    </location>
</feature>
<dbReference type="PROSITE" id="PS52019">
    <property type="entry name" value="PKS_MFAS_DH"/>
    <property type="match status" value="1"/>
</dbReference>
<dbReference type="InterPro" id="IPR020807">
    <property type="entry name" value="PKS_DH"/>
</dbReference>
<dbReference type="InterPro" id="IPR050091">
    <property type="entry name" value="PKS_NRPS_Biosynth_Enz"/>
</dbReference>
<evidence type="ECO:0000256" key="1">
    <source>
        <dbReference type="ARBA" id="ARBA00022679"/>
    </source>
</evidence>
<feature type="domain" description="PKS/mFAS DH" evidence="4">
    <location>
        <begin position="74"/>
        <end position="335"/>
    </location>
</feature>
<dbReference type="OrthoDB" id="4537517at2"/>
<keyword evidence="1" id="KW-0808">Transferase</keyword>
<evidence type="ECO:0000313" key="5">
    <source>
        <dbReference type="EMBL" id="KAB2354502.1"/>
    </source>
</evidence>
<dbReference type="EMBL" id="WBMR01000381">
    <property type="protein sequence ID" value="KAB2354502.1"/>
    <property type="molecule type" value="Genomic_DNA"/>
</dbReference>
<dbReference type="Gene3D" id="3.30.70.3290">
    <property type="match status" value="1"/>
</dbReference>
<evidence type="ECO:0000256" key="3">
    <source>
        <dbReference type="SAM" id="MobiDB-lite"/>
    </source>
</evidence>
<dbReference type="InterPro" id="IPR057326">
    <property type="entry name" value="KR_dom"/>
</dbReference>
<dbReference type="CDD" id="cd08956">
    <property type="entry name" value="KR_3_FAS_SDR_x"/>
    <property type="match status" value="1"/>
</dbReference>
<gene>
    <name evidence="5" type="ORF">F9B16_48925</name>
</gene>
<evidence type="ECO:0000256" key="2">
    <source>
        <dbReference type="PROSITE-ProRule" id="PRU01363"/>
    </source>
</evidence>
<dbReference type="InterPro" id="IPR013968">
    <property type="entry name" value="PKS_KR"/>
</dbReference>
<dbReference type="AlphaFoldDB" id="A0A6L3VCC7"/>
<dbReference type="GO" id="GO:0006633">
    <property type="term" value="P:fatty acid biosynthetic process"/>
    <property type="evidence" value="ECO:0007669"/>
    <property type="project" value="TreeGrafter"/>
</dbReference>
<feature type="active site" description="Proton donor; for dehydratase activity" evidence="2">
    <location>
        <position position="257"/>
    </location>
</feature>
<comment type="caution">
    <text evidence="5">The sequence shown here is derived from an EMBL/GenBank/DDBJ whole genome shotgun (WGS) entry which is preliminary data.</text>
</comment>
<feature type="region of interest" description="C-terminal hotdog fold" evidence="2">
    <location>
        <begin position="201"/>
        <end position="335"/>
    </location>
</feature>
<dbReference type="InterPro" id="IPR049900">
    <property type="entry name" value="PKS_mFAS_DH"/>
</dbReference>
<protein>
    <submittedName>
        <fullName evidence="5">SDR family NAD(P)-dependent oxidoreductase</fullName>
    </submittedName>
</protein>
<dbReference type="Pfam" id="PF21089">
    <property type="entry name" value="PKS_DH_N"/>
    <property type="match status" value="1"/>
</dbReference>
<feature type="active site" description="Proton acceptor; for dehydratase activity" evidence="2">
    <location>
        <position position="106"/>
    </location>
</feature>
<dbReference type="Pfam" id="PF14765">
    <property type="entry name" value="PS-DH"/>
    <property type="match status" value="1"/>
</dbReference>
<keyword evidence="6" id="KW-1185">Reference proteome</keyword>
<reference evidence="5 6" key="1">
    <citation type="submission" date="2019-09" db="EMBL/GenBank/DDBJ databases">
        <title>Actinomadura physcomitrii sp. nov., a novel actinomycete isolated from moss [Physcomitrium sphaericum (Ludw) Fuernr].</title>
        <authorList>
            <person name="Liu C."/>
            <person name="Zhuang X."/>
        </authorList>
    </citation>
    <scope>NUCLEOTIDE SEQUENCE [LARGE SCALE GENOMIC DNA]</scope>
    <source>
        <strain evidence="5 6">CYP1-1B</strain>
    </source>
</reference>
<sequence length="749" mass="78441">MAVGTLRRDDGGPRRFLSSLAELHVRGVPVDWTAVFAGSDPRRVALPTYAFQRERYWLQPARAHAAAGSEPAGHPLLDAAVPLAGSGGAVFTGRLTERDHPWLADHRVAGAVLLPGTALLDVLHHIGALRGAPAVAELTGSAPIVLPEGGALDVQVRVEDRSVRVHTRGGPDAEWTENATATLGEDERPGTTVPWPPPAGARRLDLDGFYENLNVEYGPAFRAVHAVWAGDGEAWAELRLPEKADPDGFGLHPALLDAALHPIAAAALLPDPDRPRLAFSWSGVRLHATGARALRVHLTATGPDTVAISAADPSGVPVVDVESLALRPLDPGRLAAGGARDRLFEVAWVPAGKPGDAAPEVVVHRVASGDAERPLPERVRAVGWETLRLLRDWPDDPRAASARLLVVTAPDDPVHEAVRGLLRSAQSEHPGLLASLVTDEPGEEAVAAARSLIAEEPQVAVRDGRVLVPRLTRAPFPDPPERSRLAGGTVLVTGATGGLGRLVAEHLVREHGVAELVLLSRTGAPAEWVGELSALGAGVRNVAADVADRTALAEVVEQVADRLTGVVHAAGVVADGVLASLGPREWDAALTPKVDGAWHLHDLTRHLDLTAFVLYSSASSTFGSPGQGNYAAGNAFLDALARHRREQGLPAVSLAWGLWGGTAGMGGRLSGTDLARMARSGTRPLTAGEGLALFDAALESDRPALVPIRLDLAAVRAAGEVPPLLRALAPARRRRPEAPAPPGPDVTAP</sequence>